<dbReference type="InterPro" id="IPR036875">
    <property type="entry name" value="Znf_CCHC_sf"/>
</dbReference>
<keyword evidence="1" id="KW-0479">Metal-binding</keyword>
<dbReference type="Gene3D" id="4.10.60.10">
    <property type="entry name" value="Zinc finger, CCHC-type"/>
    <property type="match status" value="1"/>
</dbReference>
<evidence type="ECO:0000259" key="3">
    <source>
        <dbReference type="PROSITE" id="PS50158"/>
    </source>
</evidence>
<dbReference type="EMBL" id="JBJJXI010000175">
    <property type="protein sequence ID" value="KAL3384337.1"/>
    <property type="molecule type" value="Genomic_DNA"/>
</dbReference>
<keyword evidence="1" id="KW-0862">Zinc</keyword>
<evidence type="ECO:0000313" key="4">
    <source>
        <dbReference type="EMBL" id="KAL3384337.1"/>
    </source>
</evidence>
<comment type="caution">
    <text evidence="4">The sequence shown here is derived from an EMBL/GenBank/DDBJ whole genome shotgun (WGS) entry which is preliminary data.</text>
</comment>
<dbReference type="Pfam" id="PF00098">
    <property type="entry name" value="zf-CCHC"/>
    <property type="match status" value="2"/>
</dbReference>
<dbReference type="InterPro" id="IPR001878">
    <property type="entry name" value="Znf_CCHC"/>
</dbReference>
<protein>
    <recommendedName>
        <fullName evidence="3">CCHC-type domain-containing protein</fullName>
    </recommendedName>
</protein>
<dbReference type="GO" id="GO:0008270">
    <property type="term" value="F:zinc ion binding"/>
    <property type="evidence" value="ECO:0007669"/>
    <property type="project" value="UniProtKB-KW"/>
</dbReference>
<evidence type="ECO:0000256" key="1">
    <source>
        <dbReference type="PROSITE-ProRule" id="PRU00047"/>
    </source>
</evidence>
<sequence>MSAPSGNTSSKQNPSGNKKNAGAKSNANANASAKAGTSATSSADNKPSASVHAPTAQQTASPQSGGAADGFIGACYGCGQTGHRASRCPRTKCYRCHDFGHRARECSMPPPAAAPSTEKCQFCGMENATFLTCPRCVAVRQAMGNFHAEAQRSQAPPQSQNQQR</sequence>
<reference evidence="4 5" key="1">
    <citation type="journal article" date="2024" name="bioRxiv">
        <title>A reference genome for Trichogramma kaykai: A tiny desert-dwelling parasitoid wasp with competing sex-ratio distorters.</title>
        <authorList>
            <person name="Culotta J."/>
            <person name="Lindsey A.R."/>
        </authorList>
    </citation>
    <scope>NUCLEOTIDE SEQUENCE [LARGE SCALE GENOMIC DNA]</scope>
    <source>
        <strain evidence="4 5">KSX58</strain>
    </source>
</reference>
<feature type="compositionally biased region" description="Polar residues" evidence="2">
    <location>
        <begin position="1"/>
        <end position="14"/>
    </location>
</feature>
<gene>
    <name evidence="4" type="ORF">TKK_019934</name>
</gene>
<organism evidence="4 5">
    <name type="scientific">Trichogramma kaykai</name>
    <dbReference type="NCBI Taxonomy" id="54128"/>
    <lineage>
        <taxon>Eukaryota</taxon>
        <taxon>Metazoa</taxon>
        <taxon>Ecdysozoa</taxon>
        <taxon>Arthropoda</taxon>
        <taxon>Hexapoda</taxon>
        <taxon>Insecta</taxon>
        <taxon>Pterygota</taxon>
        <taxon>Neoptera</taxon>
        <taxon>Endopterygota</taxon>
        <taxon>Hymenoptera</taxon>
        <taxon>Apocrita</taxon>
        <taxon>Proctotrupomorpha</taxon>
        <taxon>Chalcidoidea</taxon>
        <taxon>Trichogrammatidae</taxon>
        <taxon>Trichogramma</taxon>
    </lineage>
</organism>
<keyword evidence="5" id="KW-1185">Reference proteome</keyword>
<dbReference type="AlphaFoldDB" id="A0ABD2VU84"/>
<dbReference type="Proteomes" id="UP001627154">
    <property type="component" value="Unassembled WGS sequence"/>
</dbReference>
<accession>A0ABD2VU84</accession>
<dbReference type="SUPFAM" id="SSF57756">
    <property type="entry name" value="Retrovirus zinc finger-like domains"/>
    <property type="match status" value="1"/>
</dbReference>
<proteinExistence type="predicted"/>
<dbReference type="PROSITE" id="PS50158">
    <property type="entry name" value="ZF_CCHC"/>
    <property type="match status" value="2"/>
</dbReference>
<feature type="compositionally biased region" description="Low complexity" evidence="2">
    <location>
        <begin position="15"/>
        <end position="43"/>
    </location>
</feature>
<keyword evidence="1" id="KW-0863">Zinc-finger</keyword>
<name>A0ABD2VU84_9HYME</name>
<dbReference type="SMART" id="SM00343">
    <property type="entry name" value="ZnF_C2HC"/>
    <property type="match status" value="2"/>
</dbReference>
<evidence type="ECO:0000256" key="2">
    <source>
        <dbReference type="SAM" id="MobiDB-lite"/>
    </source>
</evidence>
<feature type="domain" description="CCHC-type" evidence="3">
    <location>
        <begin position="75"/>
        <end position="90"/>
    </location>
</feature>
<feature type="compositionally biased region" description="Polar residues" evidence="2">
    <location>
        <begin position="55"/>
        <end position="64"/>
    </location>
</feature>
<feature type="region of interest" description="Disordered" evidence="2">
    <location>
        <begin position="1"/>
        <end position="65"/>
    </location>
</feature>
<feature type="domain" description="CCHC-type" evidence="3">
    <location>
        <begin position="92"/>
        <end position="106"/>
    </location>
</feature>
<evidence type="ECO:0000313" key="5">
    <source>
        <dbReference type="Proteomes" id="UP001627154"/>
    </source>
</evidence>